<evidence type="ECO:0000313" key="2">
    <source>
        <dbReference type="Proteomes" id="UP000261324"/>
    </source>
</evidence>
<protein>
    <submittedName>
        <fullName evidence="1">DNA-binding protein</fullName>
    </submittedName>
</protein>
<reference evidence="1 2" key="1">
    <citation type="submission" date="2018-08" db="EMBL/GenBank/DDBJ databases">
        <title>A genome reference for cultivated species of the human gut microbiota.</title>
        <authorList>
            <person name="Zou Y."/>
            <person name="Xue W."/>
            <person name="Luo G."/>
        </authorList>
    </citation>
    <scope>NUCLEOTIDE SEQUENCE [LARGE SCALE GENOMIC DNA]</scope>
    <source>
        <strain evidence="1 2">TF09-3</strain>
    </source>
</reference>
<comment type="caution">
    <text evidence="1">The sequence shown here is derived from an EMBL/GenBank/DDBJ whole genome shotgun (WGS) entry which is preliminary data.</text>
</comment>
<dbReference type="RefSeq" id="WP_117659231.1">
    <property type="nucleotide sequence ID" value="NZ_QSRA01000005.1"/>
</dbReference>
<accession>A0A3E4PXS4</accession>
<dbReference type="AlphaFoldDB" id="A0A3E4PXS4"/>
<organism evidence="1 2">
    <name type="scientific">Dorea formicigenerans</name>
    <dbReference type="NCBI Taxonomy" id="39486"/>
    <lineage>
        <taxon>Bacteria</taxon>
        <taxon>Bacillati</taxon>
        <taxon>Bacillota</taxon>
        <taxon>Clostridia</taxon>
        <taxon>Lachnospirales</taxon>
        <taxon>Lachnospiraceae</taxon>
        <taxon>Dorea</taxon>
    </lineage>
</organism>
<proteinExistence type="predicted"/>
<dbReference type="GO" id="GO:0003677">
    <property type="term" value="F:DNA binding"/>
    <property type="evidence" value="ECO:0007669"/>
    <property type="project" value="UniProtKB-KW"/>
</dbReference>
<keyword evidence="1" id="KW-0238">DNA-binding</keyword>
<dbReference type="Proteomes" id="UP000261324">
    <property type="component" value="Unassembled WGS sequence"/>
</dbReference>
<sequence>MLGVSRPTIYNLLKKKEFRWIQLDGGKYRIGWKRCVVGISDKS</sequence>
<name>A0A3E4PXS4_9FIRM</name>
<evidence type="ECO:0000313" key="1">
    <source>
        <dbReference type="EMBL" id="RGK84892.1"/>
    </source>
</evidence>
<gene>
    <name evidence="1" type="ORF">DXC93_05315</name>
</gene>
<dbReference type="EMBL" id="QSRA01000005">
    <property type="protein sequence ID" value="RGK84892.1"/>
    <property type="molecule type" value="Genomic_DNA"/>
</dbReference>